<protein>
    <submittedName>
        <fullName evidence="1">Serine/threonine-protein phosphatase 7 long form-like protein</fullName>
    </submittedName>
</protein>
<organism evidence="1 2">
    <name type="scientific">Gossypium australe</name>
    <dbReference type="NCBI Taxonomy" id="47621"/>
    <lineage>
        <taxon>Eukaryota</taxon>
        <taxon>Viridiplantae</taxon>
        <taxon>Streptophyta</taxon>
        <taxon>Embryophyta</taxon>
        <taxon>Tracheophyta</taxon>
        <taxon>Spermatophyta</taxon>
        <taxon>Magnoliopsida</taxon>
        <taxon>eudicotyledons</taxon>
        <taxon>Gunneridae</taxon>
        <taxon>Pentapetalae</taxon>
        <taxon>rosids</taxon>
        <taxon>malvids</taxon>
        <taxon>Malvales</taxon>
        <taxon>Malvaceae</taxon>
        <taxon>Malvoideae</taxon>
        <taxon>Gossypium</taxon>
    </lineage>
</organism>
<accession>A0A5B6WPG0</accession>
<name>A0A5B6WPG0_9ROSI</name>
<dbReference type="AlphaFoldDB" id="A0A5B6WPG0"/>
<evidence type="ECO:0000313" key="1">
    <source>
        <dbReference type="EMBL" id="KAA3483273.1"/>
    </source>
</evidence>
<dbReference type="Proteomes" id="UP000325315">
    <property type="component" value="Unassembled WGS sequence"/>
</dbReference>
<comment type="caution">
    <text evidence="1">The sequence shown here is derived from an EMBL/GenBank/DDBJ whole genome shotgun (WGS) entry which is preliminary data.</text>
</comment>
<reference evidence="2" key="1">
    <citation type="journal article" date="2019" name="Plant Biotechnol. J.">
        <title>Genome sequencing of the Australian wild diploid species Gossypium australe highlights disease resistance and delayed gland morphogenesis.</title>
        <authorList>
            <person name="Cai Y."/>
            <person name="Cai X."/>
            <person name="Wang Q."/>
            <person name="Wang P."/>
            <person name="Zhang Y."/>
            <person name="Cai C."/>
            <person name="Xu Y."/>
            <person name="Wang K."/>
            <person name="Zhou Z."/>
            <person name="Wang C."/>
            <person name="Geng S."/>
            <person name="Li B."/>
            <person name="Dong Q."/>
            <person name="Hou Y."/>
            <person name="Wang H."/>
            <person name="Ai P."/>
            <person name="Liu Z."/>
            <person name="Yi F."/>
            <person name="Sun M."/>
            <person name="An G."/>
            <person name="Cheng J."/>
            <person name="Zhang Y."/>
            <person name="Shi Q."/>
            <person name="Xie Y."/>
            <person name="Shi X."/>
            <person name="Chang Y."/>
            <person name="Huang F."/>
            <person name="Chen Y."/>
            <person name="Hong S."/>
            <person name="Mi L."/>
            <person name="Sun Q."/>
            <person name="Zhang L."/>
            <person name="Zhou B."/>
            <person name="Peng R."/>
            <person name="Zhang X."/>
            <person name="Liu F."/>
        </authorList>
    </citation>
    <scope>NUCLEOTIDE SEQUENCE [LARGE SCALE GENOMIC DNA]</scope>
    <source>
        <strain evidence="2">cv. PA1801</strain>
    </source>
</reference>
<gene>
    <name evidence="1" type="ORF">EPI10_005461</name>
</gene>
<keyword evidence="2" id="KW-1185">Reference proteome</keyword>
<dbReference type="EMBL" id="SMMG02000002">
    <property type="protein sequence ID" value="KAA3483273.1"/>
    <property type="molecule type" value="Genomic_DNA"/>
</dbReference>
<evidence type="ECO:0000313" key="2">
    <source>
        <dbReference type="Proteomes" id="UP000325315"/>
    </source>
</evidence>
<proteinExistence type="predicted"/>
<dbReference type="OrthoDB" id="988868at2759"/>
<sequence length="95" mass="11465">MYRATQPRKIKIGGCILLLQSWARYPLPFLRIRANYPYTFPLITRSEDKFECTPYEDLTIREVITEEFFVNTWYVKVSLLVYDIVEMHEIDKVLR</sequence>